<evidence type="ECO:0000313" key="3">
    <source>
        <dbReference type="EMBL" id="MRH44140.1"/>
    </source>
</evidence>
<dbReference type="AlphaFoldDB" id="A0A6A8DFY5"/>
<dbReference type="Pfam" id="PF01569">
    <property type="entry name" value="PAP2"/>
    <property type="match status" value="1"/>
</dbReference>
<keyword evidence="4" id="KW-1185">Reference proteome</keyword>
<organism evidence="3 4">
    <name type="scientific">Aquibacillus halophilus</name>
    <dbReference type="NCBI Taxonomy" id="930132"/>
    <lineage>
        <taxon>Bacteria</taxon>
        <taxon>Bacillati</taxon>
        <taxon>Bacillota</taxon>
        <taxon>Bacilli</taxon>
        <taxon>Bacillales</taxon>
        <taxon>Bacillaceae</taxon>
        <taxon>Aquibacillus</taxon>
    </lineage>
</organism>
<feature type="transmembrane region" description="Helical" evidence="1">
    <location>
        <begin position="7"/>
        <end position="29"/>
    </location>
</feature>
<evidence type="ECO:0000313" key="4">
    <source>
        <dbReference type="Proteomes" id="UP000799092"/>
    </source>
</evidence>
<feature type="transmembrane region" description="Helical" evidence="1">
    <location>
        <begin position="158"/>
        <end position="178"/>
    </location>
</feature>
<dbReference type="EMBL" id="WJNG01000014">
    <property type="protein sequence ID" value="MRH44140.1"/>
    <property type="molecule type" value="Genomic_DNA"/>
</dbReference>
<keyword evidence="1" id="KW-0472">Membrane</keyword>
<feature type="transmembrane region" description="Helical" evidence="1">
    <location>
        <begin position="126"/>
        <end position="146"/>
    </location>
</feature>
<dbReference type="PANTHER" id="PTHR14969:SF13">
    <property type="entry name" value="AT30094P"/>
    <property type="match status" value="1"/>
</dbReference>
<gene>
    <name evidence="3" type="ORF">GH741_15975</name>
</gene>
<evidence type="ECO:0000256" key="1">
    <source>
        <dbReference type="SAM" id="Phobius"/>
    </source>
</evidence>
<dbReference type="CDD" id="cd03392">
    <property type="entry name" value="PAP2_like_2"/>
    <property type="match status" value="1"/>
</dbReference>
<dbReference type="OrthoDB" id="9789113at2"/>
<dbReference type="SUPFAM" id="SSF48317">
    <property type="entry name" value="Acid phosphatase/Vanadium-dependent haloperoxidase"/>
    <property type="match status" value="1"/>
</dbReference>
<dbReference type="Proteomes" id="UP000799092">
    <property type="component" value="Unassembled WGS sequence"/>
</dbReference>
<dbReference type="InterPro" id="IPR036938">
    <property type="entry name" value="PAP2/HPO_sf"/>
</dbReference>
<keyword evidence="1" id="KW-0812">Transmembrane</keyword>
<dbReference type="InterPro" id="IPR000326">
    <property type="entry name" value="PAP2/HPO"/>
</dbReference>
<keyword evidence="1" id="KW-1133">Transmembrane helix</keyword>
<accession>A0A6A8DFY5</accession>
<dbReference type="SMART" id="SM00014">
    <property type="entry name" value="acidPPc"/>
    <property type="match status" value="1"/>
</dbReference>
<dbReference type="Gene3D" id="1.20.144.10">
    <property type="entry name" value="Phosphatidic acid phosphatase type 2/haloperoxidase"/>
    <property type="match status" value="2"/>
</dbReference>
<feature type="domain" description="Phosphatidic acid phosphatase type 2/haloperoxidase" evidence="2">
    <location>
        <begin position="89"/>
        <end position="201"/>
    </location>
</feature>
<dbReference type="RefSeq" id="WP_153737755.1">
    <property type="nucleotide sequence ID" value="NZ_WJNG01000014.1"/>
</dbReference>
<feature type="transmembrane region" description="Helical" evidence="1">
    <location>
        <begin position="49"/>
        <end position="79"/>
    </location>
</feature>
<proteinExistence type="predicted"/>
<sequence>MNQSKRRYFFISFLIFATVASVLLTIRVTDKETPIIDQWSSPLVAELDSSMIFFIFRWLTELGSGTFLTPFSVVFAIFIWRFSKDWVAALMCPLGALVGYRLNHWIKVLVERERPRILEGAEGVGYSFPSGHAMVSMIAYGLFIYFLIKYTKSGSVSLWINIVGVMLILLIGMSRYVIRVHYLTDVLAGYAFGFLFLMLWIGLYHLLIKLKHRFFYYESPSRD</sequence>
<evidence type="ECO:0000259" key="2">
    <source>
        <dbReference type="SMART" id="SM00014"/>
    </source>
</evidence>
<reference evidence="3" key="1">
    <citation type="submission" date="2019-11" db="EMBL/GenBank/DDBJ databases">
        <authorList>
            <person name="Li J."/>
        </authorList>
    </citation>
    <scope>NUCLEOTIDE SEQUENCE</scope>
    <source>
        <strain evidence="3">B6B</strain>
    </source>
</reference>
<protein>
    <submittedName>
        <fullName evidence="3">Phosphatase PAP2 family protein</fullName>
    </submittedName>
</protein>
<dbReference type="PANTHER" id="PTHR14969">
    <property type="entry name" value="SPHINGOSINE-1-PHOSPHATE PHOSPHOHYDROLASE"/>
    <property type="match status" value="1"/>
</dbReference>
<name>A0A6A8DFY5_9BACI</name>
<feature type="transmembrane region" description="Helical" evidence="1">
    <location>
        <begin position="86"/>
        <end position="106"/>
    </location>
</feature>
<comment type="caution">
    <text evidence="3">The sequence shown here is derived from an EMBL/GenBank/DDBJ whole genome shotgun (WGS) entry which is preliminary data.</text>
</comment>
<feature type="transmembrane region" description="Helical" evidence="1">
    <location>
        <begin position="190"/>
        <end position="208"/>
    </location>
</feature>